<dbReference type="GO" id="GO:0032993">
    <property type="term" value="C:protein-DNA complex"/>
    <property type="evidence" value="ECO:0007669"/>
    <property type="project" value="TreeGrafter"/>
</dbReference>
<dbReference type="PROSITE" id="PS50110">
    <property type="entry name" value="RESPONSE_REGULATORY"/>
    <property type="match status" value="1"/>
</dbReference>
<dbReference type="Gene3D" id="1.10.10.10">
    <property type="entry name" value="Winged helix-like DNA-binding domain superfamily/Winged helix DNA-binding domain"/>
    <property type="match status" value="1"/>
</dbReference>
<dbReference type="Pfam" id="PF00486">
    <property type="entry name" value="Trans_reg_C"/>
    <property type="match status" value="1"/>
</dbReference>
<dbReference type="InterPro" id="IPR001867">
    <property type="entry name" value="OmpR/PhoB-type_DNA-bd"/>
</dbReference>
<gene>
    <name evidence="10" type="primary">cseB_1</name>
    <name evidence="10" type="ORF">SCNRRL3882_1298</name>
</gene>
<dbReference type="InterPro" id="IPR011006">
    <property type="entry name" value="CheY-like_superfamily"/>
</dbReference>
<dbReference type="PANTHER" id="PTHR48111">
    <property type="entry name" value="REGULATOR OF RPOS"/>
    <property type="match status" value="1"/>
</dbReference>
<evidence type="ECO:0000313" key="11">
    <source>
        <dbReference type="Proteomes" id="UP000235464"/>
    </source>
</evidence>
<dbReference type="EMBL" id="LT963352">
    <property type="protein sequence ID" value="SOR77829.1"/>
    <property type="molecule type" value="Genomic_DNA"/>
</dbReference>
<reference evidence="11" key="1">
    <citation type="submission" date="2017-11" db="EMBL/GenBank/DDBJ databases">
        <authorList>
            <person name="Wibberg D."/>
        </authorList>
    </citation>
    <scope>NUCLEOTIDE SEQUENCE [LARGE SCALE GENOMIC DNA]</scope>
</reference>
<dbReference type="Gene3D" id="6.10.250.690">
    <property type="match status" value="1"/>
</dbReference>
<dbReference type="InterPro" id="IPR001789">
    <property type="entry name" value="Sig_transdc_resp-reg_receiver"/>
</dbReference>
<dbReference type="SMART" id="SM00448">
    <property type="entry name" value="REC"/>
    <property type="match status" value="1"/>
</dbReference>
<dbReference type="CDD" id="cd00383">
    <property type="entry name" value="trans_reg_C"/>
    <property type="match status" value="1"/>
</dbReference>
<dbReference type="GO" id="GO:0000976">
    <property type="term" value="F:transcription cis-regulatory region binding"/>
    <property type="evidence" value="ECO:0007669"/>
    <property type="project" value="TreeGrafter"/>
</dbReference>
<proteinExistence type="predicted"/>
<evidence type="ECO:0000256" key="2">
    <source>
        <dbReference type="ARBA" id="ARBA00023015"/>
    </source>
</evidence>
<evidence type="ECO:0000313" key="10">
    <source>
        <dbReference type="EMBL" id="SOR77829.1"/>
    </source>
</evidence>
<dbReference type="CDD" id="cd17574">
    <property type="entry name" value="REC_OmpR"/>
    <property type="match status" value="1"/>
</dbReference>
<dbReference type="Pfam" id="PF00072">
    <property type="entry name" value="Response_reg"/>
    <property type="match status" value="1"/>
</dbReference>
<dbReference type="RefSeq" id="WP_010034399.1">
    <property type="nucleotide sequence ID" value="NZ_LT962942.1"/>
</dbReference>
<organism evidence="10 11">
    <name type="scientific">Streptomyces chartreusis NRRL 3882</name>
    <dbReference type="NCBI Taxonomy" id="1079985"/>
    <lineage>
        <taxon>Bacteria</taxon>
        <taxon>Bacillati</taxon>
        <taxon>Actinomycetota</taxon>
        <taxon>Actinomycetes</taxon>
        <taxon>Kitasatosporales</taxon>
        <taxon>Streptomycetaceae</taxon>
        <taxon>Streptomyces</taxon>
    </lineage>
</organism>
<feature type="domain" description="Response regulatory" evidence="8">
    <location>
        <begin position="1"/>
        <end position="108"/>
    </location>
</feature>
<sequence length="232" mass="25870">MEDDLAVAEALTEGLEEHGWSVRHLALGLEALRDADTADIILLDLNLPDIDGLELCRRLHDRTHVPIIAVTGRSDSFDQVLCLRLGADDYVVKPYRLHELLARMTAVLRRTSQQVARPGTAGAARDDQIPTMQNEVLRHGPLLVDLRQHVVSVGGAPVSLTRKEFELLVLLASSPGRVFTRQYIGETVWAEQWVGRSRTLDSHIAALRRKLGHRDWVETVRGVGFRFVAPPS</sequence>
<dbReference type="PANTHER" id="PTHR48111:SF72">
    <property type="entry name" value="SENSORY TRANSDUCTION PROTEIN REGX3"/>
    <property type="match status" value="1"/>
</dbReference>
<dbReference type="AlphaFoldDB" id="A0A2N9B3D2"/>
<evidence type="ECO:0000256" key="4">
    <source>
        <dbReference type="ARBA" id="ARBA00023163"/>
    </source>
</evidence>
<protein>
    <recommendedName>
        <fullName evidence="5">Sensory transduction protein RegX3</fullName>
    </recommendedName>
</protein>
<dbReference type="Proteomes" id="UP000235464">
    <property type="component" value="Chromosome I"/>
</dbReference>
<evidence type="ECO:0000259" key="9">
    <source>
        <dbReference type="PROSITE" id="PS51755"/>
    </source>
</evidence>
<dbReference type="GO" id="GO:0006355">
    <property type="term" value="P:regulation of DNA-templated transcription"/>
    <property type="evidence" value="ECO:0007669"/>
    <property type="project" value="InterPro"/>
</dbReference>
<accession>A0A2N9B3D2</accession>
<evidence type="ECO:0000256" key="7">
    <source>
        <dbReference type="PROSITE-ProRule" id="PRU01091"/>
    </source>
</evidence>
<feature type="DNA-binding region" description="OmpR/PhoB-type" evidence="7">
    <location>
        <begin position="134"/>
        <end position="229"/>
    </location>
</feature>
<evidence type="ECO:0000256" key="1">
    <source>
        <dbReference type="ARBA" id="ARBA00022553"/>
    </source>
</evidence>
<dbReference type="GO" id="GO:0005829">
    <property type="term" value="C:cytosol"/>
    <property type="evidence" value="ECO:0007669"/>
    <property type="project" value="TreeGrafter"/>
</dbReference>
<evidence type="ECO:0000256" key="5">
    <source>
        <dbReference type="ARBA" id="ARBA00041201"/>
    </source>
</evidence>
<dbReference type="InterPro" id="IPR039420">
    <property type="entry name" value="WalR-like"/>
</dbReference>
<feature type="modified residue" description="4-aspartylphosphate" evidence="6">
    <location>
        <position position="44"/>
    </location>
</feature>
<evidence type="ECO:0000256" key="3">
    <source>
        <dbReference type="ARBA" id="ARBA00023125"/>
    </source>
</evidence>
<keyword evidence="3 7" id="KW-0238">DNA-binding</keyword>
<keyword evidence="4" id="KW-0804">Transcription</keyword>
<dbReference type="Gene3D" id="3.40.50.2300">
    <property type="match status" value="1"/>
</dbReference>
<name>A0A2N9B3D2_STRCX</name>
<dbReference type="PROSITE" id="PS51755">
    <property type="entry name" value="OMPR_PHOB"/>
    <property type="match status" value="1"/>
</dbReference>
<keyword evidence="1 6" id="KW-0597">Phosphoprotein</keyword>
<dbReference type="GO" id="GO:0000156">
    <property type="term" value="F:phosphorelay response regulator activity"/>
    <property type="evidence" value="ECO:0007669"/>
    <property type="project" value="TreeGrafter"/>
</dbReference>
<keyword evidence="2" id="KW-0805">Transcription regulation</keyword>
<dbReference type="SUPFAM" id="SSF52172">
    <property type="entry name" value="CheY-like"/>
    <property type="match status" value="1"/>
</dbReference>
<keyword evidence="11" id="KW-1185">Reference proteome</keyword>
<dbReference type="InterPro" id="IPR036388">
    <property type="entry name" value="WH-like_DNA-bd_sf"/>
</dbReference>
<evidence type="ECO:0000256" key="6">
    <source>
        <dbReference type="PROSITE-ProRule" id="PRU00169"/>
    </source>
</evidence>
<feature type="domain" description="OmpR/PhoB-type" evidence="9">
    <location>
        <begin position="134"/>
        <end position="229"/>
    </location>
</feature>
<dbReference type="SMART" id="SM00862">
    <property type="entry name" value="Trans_reg_C"/>
    <property type="match status" value="1"/>
</dbReference>
<evidence type="ECO:0000259" key="8">
    <source>
        <dbReference type="PROSITE" id="PS50110"/>
    </source>
</evidence>